<dbReference type="EMBL" id="CP145723">
    <property type="protein sequence ID" value="WWM65063.1"/>
    <property type="molecule type" value="Genomic_DNA"/>
</dbReference>
<keyword evidence="2" id="KW-1185">Reference proteome</keyword>
<evidence type="ECO:0000313" key="1">
    <source>
        <dbReference type="EMBL" id="WWM65063.1"/>
    </source>
</evidence>
<dbReference type="Proteomes" id="UP001372714">
    <property type="component" value="Chromosome"/>
</dbReference>
<name>A0ABZ2FLH1_9PSED</name>
<accession>A0ABZ2FLH1</accession>
<dbReference type="RefSeq" id="WP_338544709.1">
    <property type="nucleotide sequence ID" value="NZ_CP145723.1"/>
</dbReference>
<proteinExistence type="predicted"/>
<reference evidence="1 2" key="1">
    <citation type="submission" date="2024-02" db="EMBL/GenBank/DDBJ databases">
        <title>The whole genome sequence of Pseudomonas benzopyrenica MLY92.</title>
        <authorList>
            <person name="Liu Y."/>
        </authorList>
    </citation>
    <scope>NUCLEOTIDE SEQUENCE [LARGE SCALE GENOMIC DNA]</scope>
    <source>
        <strain evidence="1 2">MLY92</strain>
    </source>
</reference>
<sequence>MGWLFSHPTRDALISELTANGETDNCTRTVIDHHLVDNVLWQIVMLVPKRDGVVRGVAAGETCTLIGCDLLDVHGGRWGHKSLDESSGPFYWSCPLHFLPRATHGINLEWREGVRRYHAAR</sequence>
<organism evidence="1 2">
    <name type="scientific">Pseudomonas benzopyrenica</name>
    <dbReference type="NCBI Taxonomy" id="2993566"/>
    <lineage>
        <taxon>Bacteria</taxon>
        <taxon>Pseudomonadati</taxon>
        <taxon>Pseudomonadota</taxon>
        <taxon>Gammaproteobacteria</taxon>
        <taxon>Pseudomonadales</taxon>
        <taxon>Pseudomonadaceae</taxon>
        <taxon>Pseudomonas</taxon>
    </lineage>
</organism>
<protein>
    <submittedName>
        <fullName evidence="1">Uncharacterized protein</fullName>
    </submittedName>
</protein>
<evidence type="ECO:0000313" key="2">
    <source>
        <dbReference type="Proteomes" id="UP001372714"/>
    </source>
</evidence>
<gene>
    <name evidence="1" type="ORF">V6W80_15155</name>
</gene>